<dbReference type="RefSeq" id="WP_089840981.1">
    <property type="nucleotide sequence ID" value="NZ_FOZL01000001.1"/>
</dbReference>
<dbReference type="EMBL" id="FOZL01000001">
    <property type="protein sequence ID" value="SFS18362.1"/>
    <property type="molecule type" value="Genomic_DNA"/>
</dbReference>
<sequence>MFSTLELERDLQADDIDPSTMFHDDCYRLTNSAGKELGALIRAVTTLYKEMMAIGATEDWIALVNSLDISSINPTERISRMSSVNHLRIRSLVADKGTCDKALPEALVTGYEHLIASIELPDQDDRHVLAAAIRCDASVIVTLNIGDFPSRTLATVSQRNVLMISFWHCWRPIRTS</sequence>
<reference evidence="1 2" key="1">
    <citation type="submission" date="2016-10" db="EMBL/GenBank/DDBJ databases">
        <authorList>
            <person name="de Groot N.N."/>
        </authorList>
    </citation>
    <scope>NUCLEOTIDE SEQUENCE [LARGE SCALE GENOMIC DNA]</scope>
    <source>
        <strain evidence="1 2">DSM 21001</strain>
    </source>
</reference>
<evidence type="ECO:0000313" key="1">
    <source>
        <dbReference type="EMBL" id="SFS18362.1"/>
    </source>
</evidence>
<protein>
    <recommendedName>
        <fullName evidence="3">PIN domain-containing protein</fullName>
    </recommendedName>
</protein>
<dbReference type="AlphaFoldDB" id="A0A1I6MRN9"/>
<dbReference type="Proteomes" id="UP000199024">
    <property type="component" value="Unassembled WGS sequence"/>
</dbReference>
<organism evidence="1 2">
    <name type="scientific">Granulicella pectinivorans</name>
    <dbReference type="NCBI Taxonomy" id="474950"/>
    <lineage>
        <taxon>Bacteria</taxon>
        <taxon>Pseudomonadati</taxon>
        <taxon>Acidobacteriota</taxon>
        <taxon>Terriglobia</taxon>
        <taxon>Terriglobales</taxon>
        <taxon>Acidobacteriaceae</taxon>
        <taxon>Granulicella</taxon>
    </lineage>
</organism>
<name>A0A1I6MRN9_9BACT</name>
<keyword evidence="2" id="KW-1185">Reference proteome</keyword>
<accession>A0A1I6MRN9</accession>
<gene>
    <name evidence="1" type="ORF">SAMN05421771_3442</name>
</gene>
<dbReference type="OrthoDB" id="113459at2"/>
<evidence type="ECO:0008006" key="3">
    <source>
        <dbReference type="Google" id="ProtNLM"/>
    </source>
</evidence>
<evidence type="ECO:0000313" key="2">
    <source>
        <dbReference type="Proteomes" id="UP000199024"/>
    </source>
</evidence>
<proteinExistence type="predicted"/>